<evidence type="ECO:0000256" key="1">
    <source>
        <dbReference type="ARBA" id="ARBA00022946"/>
    </source>
</evidence>
<dbReference type="InterPro" id="IPR044656">
    <property type="entry name" value="HSP14.7/HSP23.5/HSP23.6-like"/>
</dbReference>
<dbReference type="SUPFAM" id="SSF49764">
    <property type="entry name" value="HSP20-like chaperones"/>
    <property type="match status" value="1"/>
</dbReference>
<dbReference type="PANTHER" id="PTHR46991:SF11">
    <property type="entry name" value="SMALL HEAT SHOCK PROTEIN HSPF"/>
    <property type="match status" value="1"/>
</dbReference>
<dbReference type="AlphaFoldDB" id="A0A835VEY4"/>
<dbReference type="Proteomes" id="UP000639772">
    <property type="component" value="Unassembled WGS sequence"/>
</dbReference>
<evidence type="ECO:0000259" key="5">
    <source>
        <dbReference type="PROSITE" id="PS01031"/>
    </source>
</evidence>
<dbReference type="InterPro" id="IPR008978">
    <property type="entry name" value="HSP20-like_chaperone"/>
</dbReference>
<evidence type="ECO:0000313" key="6">
    <source>
        <dbReference type="EMBL" id="KAG0494678.1"/>
    </source>
</evidence>
<protein>
    <recommendedName>
        <fullName evidence="5">SHSP domain-containing protein</fullName>
    </recommendedName>
</protein>
<feature type="domain" description="SHSP" evidence="5">
    <location>
        <begin position="104"/>
        <end position="210"/>
    </location>
</feature>
<proteinExistence type="inferred from homology"/>
<accession>A0A835VEY4</accession>
<dbReference type="OrthoDB" id="1431247at2759"/>
<comment type="caution">
    <text evidence="6">The sequence shown here is derived from an EMBL/GenBank/DDBJ whole genome shotgun (WGS) entry which is preliminary data.</text>
</comment>
<gene>
    <name evidence="6" type="ORF">HPP92_005672</name>
</gene>
<dbReference type="Pfam" id="PF00011">
    <property type="entry name" value="HSP20"/>
    <property type="match status" value="1"/>
</dbReference>
<evidence type="ECO:0000313" key="7">
    <source>
        <dbReference type="Proteomes" id="UP000639772"/>
    </source>
</evidence>
<dbReference type="PROSITE" id="PS01031">
    <property type="entry name" value="SHSP"/>
    <property type="match status" value="1"/>
</dbReference>
<evidence type="ECO:0000256" key="2">
    <source>
        <dbReference type="ARBA" id="ARBA00023016"/>
    </source>
</evidence>
<comment type="similarity">
    <text evidence="3 4">Belongs to the small heat shock protein (HSP20) family.</text>
</comment>
<dbReference type="EMBL" id="JADCNM010000002">
    <property type="protein sequence ID" value="KAG0494678.1"/>
    <property type="molecule type" value="Genomic_DNA"/>
</dbReference>
<dbReference type="InterPro" id="IPR002068">
    <property type="entry name" value="A-crystallin/Hsp20_dom"/>
</dbReference>
<sequence>MAALIGARRASSLYRAFDKFLSSSATPAVVASRSFNTNAQLSEADESRDLDIDRRLGDRSVSRRRADNSPAFSDVLDPFVPRTVSQLLSMMDSMVGGSFPSATRGFDGIRRGWEAREDKDALYLRIDMPGLGKENVKVSIEQGTLIIKGEGEVEEGNEGSSRRYSSRIDLTPELYKMDEIKAEMKNGVLKIAVPKLKEEERKDVYHININ</sequence>
<name>A0A835VEY4_VANPL</name>
<keyword evidence="1" id="KW-0809">Transit peptide</keyword>
<dbReference type="PANTHER" id="PTHR46991">
    <property type="entry name" value="23.5 KDA HEAT SHOCK PROTEIN, MITOCHONDRIAL"/>
    <property type="match status" value="1"/>
</dbReference>
<dbReference type="CDD" id="cd06464">
    <property type="entry name" value="ACD_sHsps-like"/>
    <property type="match status" value="1"/>
</dbReference>
<reference evidence="6 7" key="1">
    <citation type="journal article" date="2020" name="Nat. Food">
        <title>A phased Vanilla planifolia genome enables genetic improvement of flavour and production.</title>
        <authorList>
            <person name="Hasing T."/>
            <person name="Tang H."/>
            <person name="Brym M."/>
            <person name="Khazi F."/>
            <person name="Huang T."/>
            <person name="Chambers A.H."/>
        </authorList>
    </citation>
    <scope>NUCLEOTIDE SEQUENCE [LARGE SCALE GENOMIC DNA]</scope>
    <source>
        <tissue evidence="6">Leaf</tissue>
    </source>
</reference>
<dbReference type="Gene3D" id="2.60.40.790">
    <property type="match status" value="1"/>
</dbReference>
<evidence type="ECO:0000256" key="4">
    <source>
        <dbReference type="RuleBase" id="RU003616"/>
    </source>
</evidence>
<keyword evidence="2" id="KW-0346">Stress response</keyword>
<organism evidence="6 7">
    <name type="scientific">Vanilla planifolia</name>
    <name type="common">Vanilla</name>
    <dbReference type="NCBI Taxonomy" id="51239"/>
    <lineage>
        <taxon>Eukaryota</taxon>
        <taxon>Viridiplantae</taxon>
        <taxon>Streptophyta</taxon>
        <taxon>Embryophyta</taxon>
        <taxon>Tracheophyta</taxon>
        <taxon>Spermatophyta</taxon>
        <taxon>Magnoliopsida</taxon>
        <taxon>Liliopsida</taxon>
        <taxon>Asparagales</taxon>
        <taxon>Orchidaceae</taxon>
        <taxon>Vanilloideae</taxon>
        <taxon>Vanilleae</taxon>
        <taxon>Vanilla</taxon>
    </lineage>
</organism>
<evidence type="ECO:0000256" key="3">
    <source>
        <dbReference type="PROSITE-ProRule" id="PRU00285"/>
    </source>
</evidence>